<evidence type="ECO:0000313" key="1">
    <source>
        <dbReference type="EMBL" id="KRG22491.1"/>
    </source>
</evidence>
<evidence type="ECO:0000313" key="2">
    <source>
        <dbReference type="EMBL" id="MCS5712144.1"/>
    </source>
</evidence>
<reference evidence="1" key="1">
    <citation type="submission" date="2015-09" db="EMBL/GenBank/DDBJ databases">
        <title>Draft Genome Sequences of Two Novel Amoeba-resistant Intranuclear Bacteria, Candidatus Berkiella cookevillensis and Candidatus Berkiella aquae.</title>
        <authorList>
            <person name="Mehari Y.T."/>
            <person name="Arivett B.A."/>
            <person name="Farone A.L."/>
            <person name="Gunderson J.H."/>
            <person name="Farone M.B."/>
        </authorList>
    </citation>
    <scope>NUCLEOTIDE SEQUENCE [LARGE SCALE GENOMIC DNA]</scope>
    <source>
        <strain evidence="1">HT99</strain>
    </source>
</reference>
<proteinExistence type="predicted"/>
<evidence type="ECO:0000313" key="3">
    <source>
        <dbReference type="Proteomes" id="UP000051497"/>
    </source>
</evidence>
<accession>A0A0Q9YNX0</accession>
<keyword evidence="3" id="KW-1185">Reference proteome</keyword>
<organism evidence="1">
    <name type="scientific">Candidatus Berkiella aquae</name>
    <dbReference type="NCBI Taxonomy" id="295108"/>
    <lineage>
        <taxon>Bacteria</taxon>
        <taxon>Pseudomonadati</taxon>
        <taxon>Pseudomonadota</taxon>
        <taxon>Gammaproteobacteria</taxon>
        <taxon>Candidatus Berkiellales</taxon>
        <taxon>Candidatus Berkiellaceae</taxon>
        <taxon>Candidatus Berkiella</taxon>
    </lineage>
</organism>
<protein>
    <submittedName>
        <fullName evidence="1">Uncharacterized protein</fullName>
    </submittedName>
</protein>
<name>A0A0Q9YNX0_9GAMM</name>
<reference evidence="2" key="3">
    <citation type="submission" date="2021-06" db="EMBL/GenBank/DDBJ databases">
        <title>Genomic Description and Analysis of Intracellular Bacteria, Candidatus Berkiella cookevillensis and Candidatus Berkiella aquae.</title>
        <authorList>
            <person name="Kidane D.T."/>
            <person name="Mehari Y.T."/>
            <person name="Rice F.C."/>
            <person name="Arivett B.A."/>
            <person name="Farone A.L."/>
            <person name="Berk S.G."/>
            <person name="Farone M.B."/>
        </authorList>
    </citation>
    <scope>NUCLEOTIDE SEQUENCE</scope>
    <source>
        <strain evidence="2">HT99</strain>
    </source>
</reference>
<dbReference type="EMBL" id="LKAJ01000001">
    <property type="protein sequence ID" value="KRG22491.1"/>
    <property type="molecule type" value="Genomic_DNA"/>
</dbReference>
<dbReference type="STRING" id="295108.HT99x_00027"/>
<comment type="caution">
    <text evidence="1">The sequence shown here is derived from an EMBL/GenBank/DDBJ whole genome shotgun (WGS) entry which is preliminary data.</text>
</comment>
<sequence length="269" mass="31406">MTLIIDSQINPISLLCSRLSTLGFDVFTKMHMLREALGIDNLDENKLRNVLTCEEKRLKQFATHFSHDQHLMNLQSLLIGALKHLLLNLSNEATSADEFRRQLSRIAVISHEIDTALAKAKRKLRLDIETMNIKRLIEENLLTLAADKTKAVEKLRQYHPAYPLENLWYSWFEEKKKAFFAELRWIESHARNAYTRLYQYQLHILRCCVKANVDARVKALIDEKVKAKTEVKLKQIIAKMTGNQEQQQAIFEQAVKKLHYTPSLKPRLR</sequence>
<dbReference type="EMBL" id="LKAJ02000001">
    <property type="protein sequence ID" value="MCS5712144.1"/>
    <property type="molecule type" value="Genomic_DNA"/>
</dbReference>
<dbReference type="Proteomes" id="UP000051497">
    <property type="component" value="Unassembled WGS sequence"/>
</dbReference>
<dbReference type="AlphaFoldDB" id="A0A0Q9YNX0"/>
<reference evidence="2" key="2">
    <citation type="journal article" date="2016" name="Genome Announc.">
        <title>Draft Genome Sequences of Two Novel Amoeba-Resistant Intranuclear Bacteria, 'Candidatus Berkiella cookevillensis' and 'Candidatus Berkiella aquae'.</title>
        <authorList>
            <person name="Mehari Y.T."/>
            <person name="Arivett B.A."/>
            <person name="Farone A.L."/>
            <person name="Gunderson J.H."/>
            <person name="Farone M.B."/>
        </authorList>
    </citation>
    <scope>NUCLEOTIDE SEQUENCE</scope>
    <source>
        <strain evidence="2">HT99</strain>
    </source>
</reference>
<dbReference type="RefSeq" id="WP_075064697.1">
    <property type="nucleotide sequence ID" value="NZ_LKAJ02000001.1"/>
</dbReference>
<gene>
    <name evidence="1" type="ORF">HT99x_00027</name>
    <name evidence="2" type="ORF">HT99x_011935</name>
</gene>